<dbReference type="GO" id="GO:0005198">
    <property type="term" value="F:structural molecule activity"/>
    <property type="evidence" value="ECO:0007669"/>
    <property type="project" value="UniProtKB-UniRule"/>
</dbReference>
<evidence type="ECO:0000313" key="7">
    <source>
        <dbReference type="Proteomes" id="UP000182589"/>
    </source>
</evidence>
<dbReference type="PANTHER" id="PTHR42792:SF1">
    <property type="entry name" value="FLAGELLAR HOOK-ASSOCIATED PROTEIN 3"/>
    <property type="match status" value="1"/>
</dbReference>
<keyword evidence="2 3" id="KW-0975">Bacterial flagellum</keyword>
<dbReference type="Pfam" id="PF00669">
    <property type="entry name" value="Flagellin_N"/>
    <property type="match status" value="1"/>
</dbReference>
<organism evidence="6 7">
    <name type="scientific">Alicyclobacillus hesperidum</name>
    <dbReference type="NCBI Taxonomy" id="89784"/>
    <lineage>
        <taxon>Bacteria</taxon>
        <taxon>Bacillati</taxon>
        <taxon>Bacillota</taxon>
        <taxon>Bacilli</taxon>
        <taxon>Bacillales</taxon>
        <taxon>Alicyclobacillaceae</taxon>
        <taxon>Alicyclobacillus</taxon>
    </lineage>
</organism>
<dbReference type="EMBL" id="FNOJ01000015">
    <property type="protein sequence ID" value="SDW80078.1"/>
    <property type="molecule type" value="Genomic_DNA"/>
</dbReference>
<dbReference type="STRING" id="89784.SAMN04489725_11543"/>
<dbReference type="Pfam" id="PF00700">
    <property type="entry name" value="Flagellin_C"/>
    <property type="match status" value="1"/>
</dbReference>
<evidence type="ECO:0000256" key="1">
    <source>
        <dbReference type="ARBA" id="ARBA00005709"/>
    </source>
</evidence>
<dbReference type="InterPro" id="IPR001029">
    <property type="entry name" value="Flagellin_N"/>
</dbReference>
<reference evidence="7" key="1">
    <citation type="submission" date="2016-10" db="EMBL/GenBank/DDBJ databases">
        <authorList>
            <person name="Varghese N."/>
        </authorList>
    </citation>
    <scope>NUCLEOTIDE SEQUENCE [LARGE SCALE GENOMIC DNA]</scope>
    <source>
        <strain evidence="7">DSM 12489</strain>
    </source>
</reference>
<feature type="domain" description="Flagellin N-terminal" evidence="4">
    <location>
        <begin position="7"/>
        <end position="134"/>
    </location>
</feature>
<keyword evidence="3" id="KW-0964">Secreted</keyword>
<proteinExistence type="inferred from homology"/>
<evidence type="ECO:0000256" key="2">
    <source>
        <dbReference type="ARBA" id="ARBA00023143"/>
    </source>
</evidence>
<evidence type="ECO:0000256" key="3">
    <source>
        <dbReference type="RuleBase" id="RU362073"/>
    </source>
</evidence>
<feature type="domain" description="Flagellin C-terminal" evidence="5">
    <location>
        <begin position="227"/>
        <end position="305"/>
    </location>
</feature>
<comment type="similarity">
    <text evidence="1 3">Belongs to the bacterial flagellin family.</text>
</comment>
<dbReference type="Gene3D" id="1.20.1330.10">
    <property type="entry name" value="f41 fragment of flagellin, N-terminal domain"/>
    <property type="match status" value="1"/>
</dbReference>
<dbReference type="InterPro" id="IPR001492">
    <property type="entry name" value="Flagellin"/>
</dbReference>
<protein>
    <recommendedName>
        <fullName evidence="3">Flagellin</fullName>
    </recommendedName>
</protein>
<dbReference type="InterPro" id="IPR046358">
    <property type="entry name" value="Flagellin_C"/>
</dbReference>
<name>A0A1H2WHT4_9BACL</name>
<dbReference type="GO" id="GO:0005576">
    <property type="term" value="C:extracellular region"/>
    <property type="evidence" value="ECO:0007669"/>
    <property type="project" value="UniProtKB-SubCell"/>
</dbReference>
<keyword evidence="6" id="KW-0969">Cilium</keyword>
<comment type="subcellular location">
    <subcellularLocation>
        <location evidence="3">Secreted</location>
    </subcellularLocation>
    <subcellularLocation>
        <location evidence="3">Bacterial flagellum</location>
    </subcellularLocation>
</comment>
<evidence type="ECO:0000313" key="6">
    <source>
        <dbReference type="EMBL" id="SDW80078.1"/>
    </source>
</evidence>
<dbReference type="AlphaFoldDB" id="A0A1H2WHT4"/>
<accession>A0A1H2WHT4</accession>
<dbReference type="Proteomes" id="UP000182589">
    <property type="component" value="Unassembled WGS sequence"/>
</dbReference>
<comment type="function">
    <text evidence="3">Flagellin is the subunit protein which polymerizes to form the filaments of bacterial flagella.</text>
</comment>
<evidence type="ECO:0000259" key="4">
    <source>
        <dbReference type="Pfam" id="PF00669"/>
    </source>
</evidence>
<keyword evidence="7" id="KW-1185">Reference proteome</keyword>
<evidence type="ECO:0000259" key="5">
    <source>
        <dbReference type="Pfam" id="PF00700"/>
    </source>
</evidence>
<dbReference type="SUPFAM" id="SSF64518">
    <property type="entry name" value="Phase 1 flagellin"/>
    <property type="match status" value="1"/>
</dbReference>
<dbReference type="RefSeq" id="WP_074693457.1">
    <property type="nucleotide sequence ID" value="NZ_FNOJ01000015.1"/>
</dbReference>
<dbReference type="PANTHER" id="PTHR42792">
    <property type="entry name" value="FLAGELLIN"/>
    <property type="match status" value="1"/>
</dbReference>
<dbReference type="GO" id="GO:0009288">
    <property type="term" value="C:bacterial-type flagellum"/>
    <property type="evidence" value="ECO:0007669"/>
    <property type="project" value="UniProtKB-SubCell"/>
</dbReference>
<gene>
    <name evidence="6" type="ORF">SAMN04489725_11543</name>
</gene>
<keyword evidence="6" id="KW-0966">Cell projection</keyword>
<keyword evidence="6" id="KW-0282">Flagellum</keyword>
<sequence length="308" mass="32961">MRVTPWMEQQQFLYNITNIDNAMQNTQEQLSTGKTLNKASDNPLAVSEDMDLASEVQETSGYLSTISTGLTWMNNTSTALQSMISQLQEVQSDVVQALNSTNMSAGGQQGLADTVSQLIQGIYQTADQRQGNNYIFGGQASQTQPSTYLKKSPSDSPAPVPSGANAEINYQIASGVSVSITVTASDIFLSAPSSGVSNLQDTLNNIQADLSAGNESGLQQDLNDLNANLTQVINLNADLGSRIQRLTTAQNQLQQYSTNLTNEKGGIEGADMAQVITQFTTDQTVYTAALQMGAQILLPSLVNYLPNS</sequence>